<dbReference type="GO" id="GO:0071456">
    <property type="term" value="P:cellular response to hypoxia"/>
    <property type="evidence" value="ECO:0007669"/>
    <property type="project" value="TreeGrafter"/>
</dbReference>
<keyword evidence="5" id="KW-1185">Reference proteome</keyword>
<dbReference type="Proteomes" id="UP000002729">
    <property type="component" value="Unassembled WGS sequence"/>
</dbReference>
<accession>F0YI07</accession>
<dbReference type="RefSeq" id="XP_009039972.1">
    <property type="nucleotide sequence ID" value="XM_009041724.1"/>
</dbReference>
<dbReference type="GO" id="GO:0008198">
    <property type="term" value="F:ferrous iron binding"/>
    <property type="evidence" value="ECO:0007669"/>
    <property type="project" value="TreeGrafter"/>
</dbReference>
<dbReference type="AlphaFoldDB" id="F0YI07"/>
<feature type="compositionally biased region" description="Pro residues" evidence="2">
    <location>
        <begin position="16"/>
        <end position="34"/>
    </location>
</feature>
<feature type="region of interest" description="Disordered" evidence="2">
    <location>
        <begin position="1"/>
        <end position="82"/>
    </location>
</feature>
<evidence type="ECO:0000256" key="1">
    <source>
        <dbReference type="ARBA" id="ARBA00022896"/>
    </source>
</evidence>
<evidence type="ECO:0000313" key="4">
    <source>
        <dbReference type="EMBL" id="EGB05324.1"/>
    </source>
</evidence>
<dbReference type="GeneID" id="20225857"/>
<feature type="compositionally biased region" description="Low complexity" evidence="2">
    <location>
        <begin position="35"/>
        <end position="46"/>
    </location>
</feature>
<dbReference type="EMBL" id="GL833142">
    <property type="protein sequence ID" value="EGB05324.1"/>
    <property type="molecule type" value="Genomic_DNA"/>
</dbReference>
<feature type="domain" description="Prolyl 4-hydroxylase alpha subunit Fe(2+) 2OG dioxygenase" evidence="3">
    <location>
        <begin position="690"/>
        <end position="757"/>
    </location>
</feature>
<keyword evidence="1" id="KW-0847">Vitamin C</keyword>
<dbReference type="Gene3D" id="2.60.120.620">
    <property type="entry name" value="q2cbj1_9rhob like domain"/>
    <property type="match status" value="1"/>
</dbReference>
<evidence type="ECO:0000259" key="3">
    <source>
        <dbReference type="Pfam" id="PF13640"/>
    </source>
</evidence>
<sequence>MAAITIDLTLSDDESAPPPPQEPLAPPKPRPAPAAPSSMALSMAQLAKERKAREAKRRAETAPPAAEPRAEQAPKMAPQPSLRAGWFGRSGVAAAQRVSRQIAFPKLSEDATVTVLRRENLGFYREGELVNPIVSPVVLFENWDGKHGMVIGAMLERLLKERVAGAAKGSGRHCMVAQGANCGDTYRVMYSADTPDVAGVESDGSVETLLARLLAEAKAAALDQFPGDDDVRRALYEGECNQDIEAKIHRYAGPGPKDGGTQYMHPHLDAPGAGWVALLSLGATGQFFLCNGLYKDSASFGKLAPISVGESRRKGWPCCEKPWSSNHVYNYRGAWSFDEQCAGKWRPGMSDKLRDCPHCTNLDMKSGTVVLFHGGPEHGNLHGVRGVADEPPAADLRALSEAVSRPDAAATRAPTVLGRGRKKKAKTVLEARTEALAMYPEYLRDVKSNRPYRISLQIREQRQRRGVVAGVVAPESRRETKPPSLGARLRGEVAGPMSSLAAAADNLDDELAKEMAALEASLALLNASVGNMTKSVQRAEADAALADRLDDARRDVSAAVLALVSIDDDAGDADDDASGAAAAARAAPAVAAALRDGRAAVRDGFLGTATARAVRRDVLALDAAAPFAAGRVANDLREAAVRADRCRFAAPASDGLAALAKACDALAAALAGLAVDCAPPDRLRHRSDPQYAIFERGPGYAKHVDNPRGTNGRRLTLVYYANESIGDGGELRVDGRDIAPLADRLVAFAAETAVHELLEG</sequence>
<dbReference type="GO" id="GO:0031418">
    <property type="term" value="F:L-ascorbic acid binding"/>
    <property type="evidence" value="ECO:0007669"/>
    <property type="project" value="UniProtKB-KW"/>
</dbReference>
<evidence type="ECO:0000256" key="2">
    <source>
        <dbReference type="SAM" id="MobiDB-lite"/>
    </source>
</evidence>
<protein>
    <recommendedName>
        <fullName evidence="3">Prolyl 4-hydroxylase alpha subunit Fe(2+) 2OG dioxygenase domain-containing protein</fullName>
    </recommendedName>
</protein>
<dbReference type="Pfam" id="PF13640">
    <property type="entry name" value="2OG-FeII_Oxy_3"/>
    <property type="match status" value="1"/>
</dbReference>
<dbReference type="PANTHER" id="PTHR12907">
    <property type="entry name" value="EGL NINE HOMOLOG-RELATED"/>
    <property type="match status" value="1"/>
</dbReference>
<dbReference type="GO" id="GO:0031543">
    <property type="term" value="F:peptidyl-proline dioxygenase activity"/>
    <property type="evidence" value="ECO:0007669"/>
    <property type="project" value="TreeGrafter"/>
</dbReference>
<name>F0YI07_AURAN</name>
<dbReference type="InterPro" id="IPR051559">
    <property type="entry name" value="HIF_prolyl_hydroxylases"/>
</dbReference>
<dbReference type="InterPro" id="IPR044862">
    <property type="entry name" value="Pro_4_hyd_alph_FE2OG_OXY"/>
</dbReference>
<gene>
    <name evidence="4" type="ORF">AURANDRAFT_66554</name>
</gene>
<dbReference type="PANTHER" id="PTHR12907:SF26">
    <property type="entry name" value="HIF PROLYL HYDROXYLASE, ISOFORM C"/>
    <property type="match status" value="1"/>
</dbReference>
<dbReference type="InParanoid" id="F0YI07"/>
<dbReference type="OrthoDB" id="10553922at2759"/>
<feature type="compositionally biased region" description="Basic and acidic residues" evidence="2">
    <location>
        <begin position="47"/>
        <end position="60"/>
    </location>
</feature>
<proteinExistence type="predicted"/>
<dbReference type="KEGG" id="aaf:AURANDRAFT_66554"/>
<reference evidence="4 5" key="1">
    <citation type="journal article" date="2011" name="Proc. Natl. Acad. Sci. U.S.A.">
        <title>Niche of harmful alga Aureococcus anophagefferens revealed through ecogenomics.</title>
        <authorList>
            <person name="Gobler C.J."/>
            <person name="Berry D.L."/>
            <person name="Dyhrman S.T."/>
            <person name="Wilhelm S.W."/>
            <person name="Salamov A."/>
            <person name="Lobanov A.V."/>
            <person name="Zhang Y."/>
            <person name="Collier J.L."/>
            <person name="Wurch L.L."/>
            <person name="Kustka A.B."/>
            <person name="Dill B.D."/>
            <person name="Shah M."/>
            <person name="VerBerkmoes N.C."/>
            <person name="Kuo A."/>
            <person name="Terry A."/>
            <person name="Pangilinan J."/>
            <person name="Lindquist E.A."/>
            <person name="Lucas S."/>
            <person name="Paulsen I.T."/>
            <person name="Hattenrath-Lehmann T.K."/>
            <person name="Talmage S.C."/>
            <person name="Walker E.A."/>
            <person name="Koch F."/>
            <person name="Burson A.M."/>
            <person name="Marcoval M.A."/>
            <person name="Tang Y.Z."/>
            <person name="Lecleir G.R."/>
            <person name="Coyne K.J."/>
            <person name="Berg G.M."/>
            <person name="Bertrand E.M."/>
            <person name="Saito M.A."/>
            <person name="Gladyshev V.N."/>
            <person name="Grigoriev I.V."/>
        </authorList>
    </citation>
    <scope>NUCLEOTIDE SEQUENCE [LARGE SCALE GENOMIC DNA]</scope>
    <source>
        <strain evidence="5">CCMP 1984</strain>
    </source>
</reference>
<evidence type="ECO:0000313" key="5">
    <source>
        <dbReference type="Proteomes" id="UP000002729"/>
    </source>
</evidence>
<organism evidence="5">
    <name type="scientific">Aureococcus anophagefferens</name>
    <name type="common">Harmful bloom alga</name>
    <dbReference type="NCBI Taxonomy" id="44056"/>
    <lineage>
        <taxon>Eukaryota</taxon>
        <taxon>Sar</taxon>
        <taxon>Stramenopiles</taxon>
        <taxon>Ochrophyta</taxon>
        <taxon>Pelagophyceae</taxon>
        <taxon>Pelagomonadales</taxon>
        <taxon>Pelagomonadaceae</taxon>
        <taxon>Aureococcus</taxon>
    </lineage>
</organism>